<comment type="caution">
    <text evidence="1">The sequence shown here is derived from an EMBL/GenBank/DDBJ whole genome shotgun (WGS) entry which is preliminary data.</text>
</comment>
<evidence type="ECO:0000313" key="2">
    <source>
        <dbReference type="Proteomes" id="UP000295662"/>
    </source>
</evidence>
<evidence type="ECO:0000313" key="1">
    <source>
        <dbReference type="EMBL" id="TDU70949.1"/>
    </source>
</evidence>
<accession>A0A4R7RZV6</accession>
<dbReference type="EMBL" id="SOCA01000003">
    <property type="protein sequence ID" value="TDU70949.1"/>
    <property type="molecule type" value="Genomic_DNA"/>
</dbReference>
<dbReference type="AlphaFoldDB" id="A0A4R7RZV6"/>
<reference evidence="1 2" key="1">
    <citation type="submission" date="2019-03" db="EMBL/GenBank/DDBJ databases">
        <title>Genomic Encyclopedia of Archaeal and Bacterial Type Strains, Phase II (KMG-II): from individual species to whole genera.</title>
        <authorList>
            <person name="Goeker M."/>
        </authorList>
    </citation>
    <scope>NUCLEOTIDE SEQUENCE [LARGE SCALE GENOMIC DNA]</scope>
    <source>
        <strain evidence="1 2">ATCC 25309</strain>
    </source>
</reference>
<sequence>MGHAPAELISFFAIMFLCLSKVQYQNKTMRALYTYLLTAVRVLKSLQLMLLSKPPPLRTKHRATAFFTL</sequence>
<gene>
    <name evidence="1" type="ORF">EI77_02067</name>
</gene>
<keyword evidence="2" id="KW-1185">Reference proteome</keyword>
<protein>
    <submittedName>
        <fullName evidence="1">Uncharacterized protein</fullName>
    </submittedName>
</protein>
<dbReference type="Proteomes" id="UP000295662">
    <property type="component" value="Unassembled WGS sequence"/>
</dbReference>
<proteinExistence type="predicted"/>
<name>A0A4R7RZV6_9BACT</name>
<organism evidence="1 2">
    <name type="scientific">Prosthecobacter fusiformis</name>
    <dbReference type="NCBI Taxonomy" id="48464"/>
    <lineage>
        <taxon>Bacteria</taxon>
        <taxon>Pseudomonadati</taxon>
        <taxon>Verrucomicrobiota</taxon>
        <taxon>Verrucomicrobiia</taxon>
        <taxon>Verrucomicrobiales</taxon>
        <taxon>Verrucomicrobiaceae</taxon>
        <taxon>Prosthecobacter</taxon>
    </lineage>
</organism>